<dbReference type="Proteomes" id="UP000803844">
    <property type="component" value="Unassembled WGS sequence"/>
</dbReference>
<dbReference type="PANTHER" id="PTHR47936">
    <property type="entry name" value="PPR_LONG DOMAIN-CONTAINING PROTEIN"/>
    <property type="match status" value="1"/>
</dbReference>
<evidence type="ECO:0000256" key="4">
    <source>
        <dbReference type="ARBA" id="ARBA00044511"/>
    </source>
</evidence>
<dbReference type="OrthoDB" id="747253at2759"/>
<name>A0A9P5CRI9_CRYP1</name>
<comment type="similarity">
    <text evidence="1">Belongs to the CCM1 family.</text>
</comment>
<comment type="caution">
    <text evidence="6">The sequence shown here is derived from an EMBL/GenBank/DDBJ whole genome shotgun (WGS) entry which is preliminary data.</text>
</comment>
<proteinExistence type="inferred from homology"/>
<evidence type="ECO:0000256" key="3">
    <source>
        <dbReference type="ARBA" id="ARBA00044493"/>
    </source>
</evidence>
<dbReference type="AlphaFoldDB" id="A0A9P5CRI9"/>
<organism evidence="6 7">
    <name type="scientific">Cryphonectria parasitica (strain ATCC 38755 / EP155)</name>
    <dbReference type="NCBI Taxonomy" id="660469"/>
    <lineage>
        <taxon>Eukaryota</taxon>
        <taxon>Fungi</taxon>
        <taxon>Dikarya</taxon>
        <taxon>Ascomycota</taxon>
        <taxon>Pezizomycotina</taxon>
        <taxon>Sordariomycetes</taxon>
        <taxon>Sordariomycetidae</taxon>
        <taxon>Diaporthales</taxon>
        <taxon>Cryphonectriaceae</taxon>
        <taxon>Cryphonectria-Endothia species complex</taxon>
        <taxon>Cryphonectria</taxon>
    </lineage>
</organism>
<feature type="non-terminal residue" evidence="6">
    <location>
        <position position="389"/>
    </location>
</feature>
<evidence type="ECO:0000313" key="6">
    <source>
        <dbReference type="EMBL" id="KAF3767582.1"/>
    </source>
</evidence>
<keyword evidence="7" id="KW-1185">Reference proteome</keyword>
<protein>
    <recommendedName>
        <fullName evidence="5">Pentatricopeptide repeat-containing protein-mitochondrial domain-containing protein</fullName>
    </recommendedName>
</protein>
<comment type="subunit">
    <text evidence="4">Binds to mitochondrial small subunit 15S rRNA.</text>
</comment>
<dbReference type="PANTHER" id="PTHR47936:SF1">
    <property type="entry name" value="PENTATRICOPEPTIDE REPEAT-CONTAINING PROTEIN GUN1, CHLOROPLASTIC"/>
    <property type="match status" value="1"/>
</dbReference>
<evidence type="ECO:0000313" key="7">
    <source>
        <dbReference type="Proteomes" id="UP000803844"/>
    </source>
</evidence>
<reference evidence="6" key="1">
    <citation type="journal article" date="2020" name="Phytopathology">
        <title>Genome sequence of the chestnut blight fungus Cryphonectria parasitica EP155: A fundamental resource for an archetypical invasive plant pathogen.</title>
        <authorList>
            <person name="Crouch J.A."/>
            <person name="Dawe A."/>
            <person name="Aerts A."/>
            <person name="Barry K."/>
            <person name="Churchill A.C.L."/>
            <person name="Grimwood J."/>
            <person name="Hillman B."/>
            <person name="Milgroom M.G."/>
            <person name="Pangilinan J."/>
            <person name="Smith M."/>
            <person name="Salamov A."/>
            <person name="Schmutz J."/>
            <person name="Yadav J."/>
            <person name="Grigoriev I.V."/>
            <person name="Nuss D."/>
        </authorList>
    </citation>
    <scope>NUCLEOTIDE SEQUENCE</scope>
    <source>
        <strain evidence="6">EP155</strain>
    </source>
</reference>
<evidence type="ECO:0000256" key="2">
    <source>
        <dbReference type="ARBA" id="ARBA00022737"/>
    </source>
</evidence>
<feature type="domain" description="Pentatricopeptide repeat-containing protein-mitochondrial" evidence="5">
    <location>
        <begin position="213"/>
        <end position="349"/>
    </location>
</feature>
<dbReference type="Gene3D" id="1.25.40.10">
    <property type="entry name" value="Tetratricopeptide repeat domain"/>
    <property type="match status" value="2"/>
</dbReference>
<dbReference type="GeneID" id="63832630"/>
<evidence type="ECO:0000256" key="1">
    <source>
        <dbReference type="ARBA" id="ARBA00006192"/>
    </source>
</evidence>
<comment type="function">
    <text evidence="3">Regulates mitochondrial small subunit maturation by controlling 15S rRNA 5'-end processing. Localizes to the 5' precursor of the 15S rRNA in a position that is subsequently occupied by mS47 in the mature yeast mtSSU. Uses structure and sequence-specific RNA recognition, binding to a single-stranded region of the precursor and specifically recognizing bases -6 to -1. The exchange of Ccm1 for mS47 is coupled to the irreversible removal of precursor rRNA that is accompanied by conformational changes of the mitoribosomal proteins uS5m and mS26. These conformational changes signal completion of 5'-end rRNA processing through protection of the mature 5'-end of the 15S rRNA and stabilization of mS47. The removal of the 5' precursor together with the dissociation of Ccm1 may be catalyzed by the 5'-3' exoribonuclease Pet127. Involved in the specific removal of group I introns in mitochondrial encoded transcripts.</text>
</comment>
<dbReference type="InterPro" id="IPR057027">
    <property type="entry name" value="TPR_mt"/>
</dbReference>
<sequence length="389" mass="44418">IYEALRATRQLPRPGMRRVTAALVKHVLADGALPNTFLYETILIQHALTDGSADVVRKLLKEMREKQVPWSSTAYHSAIRALAIHPDYLLRNDVIREMKERWIEILPKGHRYIALGLLRDEQYELALEKLQEMIRNGIVVDPWVYHIFIYVFAKLGFTDDALRIVRYRLDKAKNVPVNVWYFLLDVCSKHQNHEATTYIWNRAVQAGVVNPSDGIALNVLNMAAAYGDTELATRVIQYLASRGTRLSRPHYEALADAYNVQGNMERAIETYCIMDGAGAEVNQSSTGSLRQALRRNPALIDQAVQAMADLKLRYKVPIGIFNAVLNEMARSDADHPEEAFGKALDLYRRIREFVPSDPNVETFRNLLWKCTNPDIAQFLVGEMVHFKVR</sequence>
<accession>A0A9P5CRI9</accession>
<feature type="non-terminal residue" evidence="6">
    <location>
        <position position="1"/>
    </location>
</feature>
<dbReference type="InterPro" id="IPR011990">
    <property type="entry name" value="TPR-like_helical_dom_sf"/>
</dbReference>
<dbReference type="EMBL" id="MU032346">
    <property type="protein sequence ID" value="KAF3767582.1"/>
    <property type="molecule type" value="Genomic_DNA"/>
</dbReference>
<evidence type="ECO:0000259" key="5">
    <source>
        <dbReference type="Pfam" id="PF23276"/>
    </source>
</evidence>
<dbReference type="Pfam" id="PF23276">
    <property type="entry name" value="TPR_24"/>
    <property type="match status" value="1"/>
</dbReference>
<dbReference type="RefSeq" id="XP_040778543.1">
    <property type="nucleotide sequence ID" value="XM_040915501.1"/>
</dbReference>
<gene>
    <name evidence="6" type="ORF">M406DRAFT_217485</name>
</gene>
<keyword evidence="2" id="KW-0677">Repeat</keyword>